<dbReference type="Gene3D" id="3.40.50.300">
    <property type="entry name" value="P-loop containing nucleotide triphosphate hydrolases"/>
    <property type="match status" value="1"/>
</dbReference>
<dbReference type="InterPro" id="IPR018312">
    <property type="entry name" value="Chromosome_initiator_DnaA_CS"/>
</dbReference>
<dbReference type="Pfam" id="PF08299">
    <property type="entry name" value="Bac_DnaA_C"/>
    <property type="match status" value="1"/>
</dbReference>
<dbReference type="Pfam" id="PF00308">
    <property type="entry name" value="Bac_DnaA"/>
    <property type="match status" value="1"/>
</dbReference>
<comment type="caution">
    <text evidence="8">Lacks conserved residue(s) required for the propagation of feature annotation.</text>
</comment>
<dbReference type="GO" id="GO:0006270">
    <property type="term" value="P:DNA replication initiation"/>
    <property type="evidence" value="ECO:0007669"/>
    <property type="project" value="UniProtKB-UniRule"/>
</dbReference>
<gene>
    <name evidence="8" type="primary">dnaA</name>
    <name evidence="14" type="ORF">COS99_07545</name>
</gene>
<evidence type="ECO:0000256" key="9">
    <source>
        <dbReference type="NCBIfam" id="TIGR00362"/>
    </source>
</evidence>
<feature type="domain" description="Chromosomal replication initiator DnaA C-terminal" evidence="13">
    <location>
        <begin position="365"/>
        <end position="434"/>
    </location>
</feature>
<evidence type="ECO:0000256" key="6">
    <source>
        <dbReference type="ARBA" id="ARBA00023121"/>
    </source>
</evidence>
<name>A0A2J0KUK7_9BACT</name>
<dbReference type="GO" id="GO:0008289">
    <property type="term" value="F:lipid binding"/>
    <property type="evidence" value="ECO:0007669"/>
    <property type="project" value="UniProtKB-KW"/>
</dbReference>
<evidence type="ECO:0000256" key="1">
    <source>
        <dbReference type="ARBA" id="ARBA00006583"/>
    </source>
</evidence>
<dbReference type="SUPFAM" id="SSF52540">
    <property type="entry name" value="P-loop containing nucleoside triphosphate hydrolases"/>
    <property type="match status" value="1"/>
</dbReference>
<keyword evidence="4 8" id="KW-0547">Nucleotide-binding</keyword>
<keyword evidence="6 8" id="KW-0446">Lipid-binding</keyword>
<comment type="caution">
    <text evidence="14">The sequence shown here is derived from an EMBL/GenBank/DDBJ whole genome shotgun (WGS) entry which is preliminary data.</text>
</comment>
<dbReference type="SMART" id="SM00382">
    <property type="entry name" value="AAA"/>
    <property type="match status" value="1"/>
</dbReference>
<evidence type="ECO:0000256" key="3">
    <source>
        <dbReference type="ARBA" id="ARBA00022705"/>
    </source>
</evidence>
<dbReference type="NCBIfam" id="TIGR00362">
    <property type="entry name" value="DnaA"/>
    <property type="match status" value="1"/>
</dbReference>
<dbReference type="InterPro" id="IPR020591">
    <property type="entry name" value="Chromosome_initiator_DnaA-like"/>
</dbReference>
<dbReference type="InterPro" id="IPR024633">
    <property type="entry name" value="DnaA_N_dom"/>
</dbReference>
<accession>A0A2J0KUK7</accession>
<dbReference type="Proteomes" id="UP000230052">
    <property type="component" value="Unassembled WGS sequence"/>
</dbReference>
<comment type="subunit">
    <text evidence="8">Oligomerizes as a right-handed, spiral filament on DNA at oriC.</text>
</comment>
<evidence type="ECO:0000256" key="4">
    <source>
        <dbReference type="ARBA" id="ARBA00022741"/>
    </source>
</evidence>
<evidence type="ECO:0000256" key="11">
    <source>
        <dbReference type="RuleBase" id="RU004227"/>
    </source>
</evidence>
<feature type="binding site" evidence="8">
    <location>
        <position position="166"/>
    </location>
    <ligand>
        <name>ATP</name>
        <dbReference type="ChEBI" id="CHEBI:30616"/>
    </ligand>
</feature>
<evidence type="ECO:0000259" key="13">
    <source>
        <dbReference type="SMART" id="SM00760"/>
    </source>
</evidence>
<dbReference type="GO" id="GO:0003688">
    <property type="term" value="F:DNA replication origin binding"/>
    <property type="evidence" value="ECO:0007669"/>
    <property type="project" value="UniProtKB-UniRule"/>
</dbReference>
<dbReference type="HAMAP" id="MF_00377">
    <property type="entry name" value="DnaA_bact"/>
    <property type="match status" value="1"/>
</dbReference>
<dbReference type="Gene3D" id="1.10.1750.10">
    <property type="match status" value="1"/>
</dbReference>
<comment type="similarity">
    <text evidence="1 8 11">Belongs to the DnaA family.</text>
</comment>
<evidence type="ECO:0000256" key="10">
    <source>
        <dbReference type="RuleBase" id="RU000577"/>
    </source>
</evidence>
<evidence type="ECO:0000313" key="14">
    <source>
        <dbReference type="EMBL" id="PIU41014.1"/>
    </source>
</evidence>
<dbReference type="InterPro" id="IPR013317">
    <property type="entry name" value="DnaA_dom"/>
</dbReference>
<keyword evidence="2 8" id="KW-0963">Cytoplasm</keyword>
<protein>
    <recommendedName>
        <fullName evidence="8 9">Chromosomal replication initiator protein DnaA</fullName>
    </recommendedName>
</protein>
<keyword evidence="5 8" id="KW-0067">ATP-binding</keyword>
<dbReference type="PANTHER" id="PTHR30050">
    <property type="entry name" value="CHROMOSOMAL REPLICATION INITIATOR PROTEIN DNAA"/>
    <property type="match status" value="1"/>
</dbReference>
<feature type="binding site" evidence="8">
    <location>
        <position position="168"/>
    </location>
    <ligand>
        <name>ATP</name>
        <dbReference type="ChEBI" id="CHEBI:30616"/>
    </ligand>
</feature>
<dbReference type="SMART" id="SM00760">
    <property type="entry name" value="Bac_DnaA_C"/>
    <property type="match status" value="1"/>
</dbReference>
<keyword evidence="3 8" id="KW-0235">DNA replication</keyword>
<comment type="function">
    <text evidence="8 10">Plays an essential role in the initiation and regulation of chromosomal replication. ATP-DnaA binds to the origin of replication (oriC) to initiate formation of the DNA replication initiation complex once per cell cycle. Binds the DnaA box (a 9 base pair repeat at the origin) and separates the double-stranded (ds)DNA. Forms a right-handed helical filament on oriC DNA; dsDNA binds to the exterior of the filament while single-stranded (ss)DNA is stabiized in the filament's interior. The ATP-DnaA-oriC complex binds and stabilizes one strand of the AT-rich DNA unwinding element (DUE), permitting loading of DNA polymerase. After initiation quickly degrades to an ADP-DnaA complex that is not apt for DNA replication. Binds acidic phospholipids.</text>
</comment>
<evidence type="ECO:0000256" key="2">
    <source>
        <dbReference type="ARBA" id="ARBA00022490"/>
    </source>
</evidence>
<dbReference type="PRINTS" id="PR00051">
    <property type="entry name" value="DNAA"/>
</dbReference>
<organism evidence="14 15">
    <name type="scientific">Candidatus Aquitaenariimonas noxiae</name>
    <dbReference type="NCBI Taxonomy" id="1974741"/>
    <lineage>
        <taxon>Bacteria</taxon>
        <taxon>Pseudomonadati</taxon>
        <taxon>Candidatus Omnitrophota</taxon>
        <taxon>Candidatus Aquitaenariimonas</taxon>
    </lineage>
</organism>
<evidence type="ECO:0000256" key="8">
    <source>
        <dbReference type="HAMAP-Rule" id="MF_00377"/>
    </source>
</evidence>
<feature type="binding site" evidence="8">
    <location>
        <position position="169"/>
    </location>
    <ligand>
        <name>ATP</name>
        <dbReference type="ChEBI" id="CHEBI:30616"/>
    </ligand>
</feature>
<feature type="region of interest" description="Domain III, AAA+ region" evidence="8">
    <location>
        <begin position="122"/>
        <end position="338"/>
    </location>
</feature>
<proteinExistence type="inferred from homology"/>
<comment type="subcellular location">
    <subcellularLocation>
        <location evidence="8">Cytoplasm</location>
    </subcellularLocation>
</comment>
<dbReference type="PANTHER" id="PTHR30050:SF2">
    <property type="entry name" value="CHROMOSOMAL REPLICATION INITIATOR PROTEIN DNAA"/>
    <property type="match status" value="1"/>
</dbReference>
<feature type="region of interest" description="Domain I, interacts with DnaA modulators" evidence="8">
    <location>
        <begin position="1"/>
        <end position="112"/>
    </location>
</feature>
<comment type="domain">
    <text evidence="8">Domain I is involved in oligomerization and binding regulators, domain II is flexibile and of varying length in different bacteria, domain III forms the AAA+ region, while domain IV binds dsDNA.</text>
</comment>
<feature type="domain" description="AAA+ ATPase" evidence="12">
    <location>
        <begin position="155"/>
        <end position="283"/>
    </location>
</feature>
<dbReference type="CDD" id="cd06571">
    <property type="entry name" value="Bac_DnaA_C"/>
    <property type="match status" value="1"/>
</dbReference>
<dbReference type="CDD" id="cd00009">
    <property type="entry name" value="AAA"/>
    <property type="match status" value="1"/>
</dbReference>
<dbReference type="FunFam" id="3.40.50.300:FF:000668">
    <property type="entry name" value="Chromosomal replication initiator protein DnaA"/>
    <property type="match status" value="1"/>
</dbReference>
<dbReference type="GO" id="GO:0006275">
    <property type="term" value="P:regulation of DNA replication"/>
    <property type="evidence" value="ECO:0007669"/>
    <property type="project" value="UniProtKB-UniRule"/>
</dbReference>
<dbReference type="GO" id="GO:0005886">
    <property type="term" value="C:plasma membrane"/>
    <property type="evidence" value="ECO:0007669"/>
    <property type="project" value="TreeGrafter"/>
</dbReference>
<dbReference type="GO" id="GO:0005524">
    <property type="term" value="F:ATP binding"/>
    <property type="evidence" value="ECO:0007669"/>
    <property type="project" value="UniProtKB-UniRule"/>
</dbReference>
<keyword evidence="7 8" id="KW-0238">DNA-binding</keyword>
<dbReference type="FunFam" id="1.10.8.60:FF:000003">
    <property type="entry name" value="Chromosomal replication initiator protein DnaA"/>
    <property type="match status" value="1"/>
</dbReference>
<evidence type="ECO:0000259" key="12">
    <source>
        <dbReference type="SMART" id="SM00382"/>
    </source>
</evidence>
<feature type="binding site" evidence="8">
    <location>
        <position position="170"/>
    </location>
    <ligand>
        <name>ATP</name>
        <dbReference type="ChEBI" id="CHEBI:30616"/>
    </ligand>
</feature>
<dbReference type="PROSITE" id="PS01008">
    <property type="entry name" value="DNAA"/>
    <property type="match status" value="1"/>
</dbReference>
<dbReference type="SUPFAM" id="SSF48295">
    <property type="entry name" value="TrpR-like"/>
    <property type="match status" value="1"/>
</dbReference>
<dbReference type="EMBL" id="PEWV01000072">
    <property type="protein sequence ID" value="PIU41014.1"/>
    <property type="molecule type" value="Genomic_DNA"/>
</dbReference>
<dbReference type="InterPro" id="IPR001957">
    <property type="entry name" value="Chromosome_initiator_DnaA"/>
</dbReference>
<dbReference type="AlphaFoldDB" id="A0A2J0KUK7"/>
<evidence type="ECO:0000313" key="15">
    <source>
        <dbReference type="Proteomes" id="UP000230052"/>
    </source>
</evidence>
<feature type="region of interest" description="Domain IV, binds dsDNA" evidence="8">
    <location>
        <begin position="339"/>
        <end position="458"/>
    </location>
</feature>
<dbReference type="InterPro" id="IPR010921">
    <property type="entry name" value="Trp_repressor/repl_initiator"/>
</dbReference>
<evidence type="ECO:0000256" key="5">
    <source>
        <dbReference type="ARBA" id="ARBA00022840"/>
    </source>
</evidence>
<dbReference type="InterPro" id="IPR013159">
    <property type="entry name" value="DnaA_C"/>
</dbReference>
<dbReference type="InterPro" id="IPR027417">
    <property type="entry name" value="P-loop_NTPase"/>
</dbReference>
<dbReference type="GO" id="GO:0005737">
    <property type="term" value="C:cytoplasm"/>
    <property type="evidence" value="ECO:0007669"/>
    <property type="project" value="UniProtKB-SubCell"/>
</dbReference>
<dbReference type="InterPro" id="IPR038454">
    <property type="entry name" value="DnaA_N_sf"/>
</dbReference>
<sequence>MKQIDIETWDKVKEVLKKELNDQAYSAWIGPTKLVSLDESSITLSVPNKFFKDWLLDHYLSLFDSAIKNVFGKEMALSFNFEVDLAGGGRKESPKKDIEKDIKAAFTRFEEETISPKVDEFGLSPRYTFESFVVGPGNRFAHAAALAVSESPARSYNPLFIYGGVGLGKTHLMQAIVHYIAVHHAHLKALYITSEKFTNQLINAIQTRTTSRFRQMYRTVDVLLIDDIHFIAGKESTQEEFFHTFNALYDDHKQILISSDRPPKDIPGLEERLVSRFGWGLVTDIQPPDFETRIAILKKKAEKETITVPDDVMYFIADKIKTNIRELEGALIRVVAYSTFTGEEINLSLVKKTLKDMVSEEKKVTIELIQKKVAEFFNIRLSDMRSKRRGKTIAYPRQIAMYLSREMTGLSLPEIGNYFGGRDHTTIIHAHNKIGGEVKNGSDAKLIIEKIIAHIKGG</sequence>
<dbReference type="Gene3D" id="3.30.300.180">
    <property type="match status" value="1"/>
</dbReference>
<dbReference type="Pfam" id="PF11638">
    <property type="entry name" value="DnaA_N"/>
    <property type="match status" value="1"/>
</dbReference>
<evidence type="ECO:0000256" key="7">
    <source>
        <dbReference type="ARBA" id="ARBA00023125"/>
    </source>
</evidence>
<reference evidence="14 15" key="1">
    <citation type="submission" date="2017-09" db="EMBL/GenBank/DDBJ databases">
        <title>Depth-based differentiation of microbial function through sediment-hosted aquifers and enrichment of novel symbionts in the deep terrestrial subsurface.</title>
        <authorList>
            <person name="Probst A.J."/>
            <person name="Ladd B."/>
            <person name="Jarett J.K."/>
            <person name="Geller-Mcgrath D.E."/>
            <person name="Sieber C.M."/>
            <person name="Emerson J.B."/>
            <person name="Anantharaman K."/>
            <person name="Thomas B.C."/>
            <person name="Malmstrom R."/>
            <person name="Stieglmeier M."/>
            <person name="Klingl A."/>
            <person name="Woyke T."/>
            <person name="Ryan C.M."/>
            <person name="Banfield J.F."/>
        </authorList>
    </citation>
    <scope>NUCLEOTIDE SEQUENCE [LARGE SCALE GENOMIC DNA]</scope>
    <source>
        <strain evidence="14">CG07_land_8_20_14_0_80_42_15</strain>
    </source>
</reference>
<dbReference type="InterPro" id="IPR003593">
    <property type="entry name" value="AAA+_ATPase"/>
</dbReference>
<dbReference type="Gene3D" id="1.10.8.60">
    <property type="match status" value="1"/>
</dbReference>